<dbReference type="GO" id="GO:0000287">
    <property type="term" value="F:magnesium ion binding"/>
    <property type="evidence" value="ECO:0007669"/>
    <property type="project" value="UniProtKB-UniRule"/>
</dbReference>
<dbReference type="STRING" id="213588.SAMN02745204_02324"/>
<keyword evidence="5 8" id="KW-0378">Hydrolase</keyword>
<evidence type="ECO:0000256" key="1">
    <source>
        <dbReference type="ARBA" id="ARBA00001946"/>
    </source>
</evidence>
<keyword evidence="8" id="KW-0800">Toxin</keyword>
<accession>A0A1M5AZ39</accession>
<evidence type="ECO:0000313" key="11">
    <source>
        <dbReference type="Proteomes" id="UP000242857"/>
    </source>
</evidence>
<dbReference type="Proteomes" id="UP000242857">
    <property type="component" value="Unassembled WGS sequence"/>
</dbReference>
<feature type="domain" description="PIN" evidence="9">
    <location>
        <begin position="2"/>
        <end position="123"/>
    </location>
</feature>
<dbReference type="GO" id="GO:0090729">
    <property type="term" value="F:toxin activity"/>
    <property type="evidence" value="ECO:0007669"/>
    <property type="project" value="UniProtKB-KW"/>
</dbReference>
<evidence type="ECO:0000256" key="8">
    <source>
        <dbReference type="HAMAP-Rule" id="MF_00265"/>
    </source>
</evidence>
<dbReference type="GO" id="GO:0016787">
    <property type="term" value="F:hydrolase activity"/>
    <property type="evidence" value="ECO:0007669"/>
    <property type="project" value="UniProtKB-KW"/>
</dbReference>
<keyword evidence="4 8" id="KW-0479">Metal-binding</keyword>
<organism evidence="10 11">
    <name type="scientific">Thermomonas hydrothermalis</name>
    <dbReference type="NCBI Taxonomy" id="213588"/>
    <lineage>
        <taxon>Bacteria</taxon>
        <taxon>Pseudomonadati</taxon>
        <taxon>Pseudomonadota</taxon>
        <taxon>Gammaproteobacteria</taxon>
        <taxon>Lysobacterales</taxon>
        <taxon>Lysobacteraceae</taxon>
        <taxon>Thermomonas</taxon>
    </lineage>
</organism>
<evidence type="ECO:0000256" key="3">
    <source>
        <dbReference type="ARBA" id="ARBA00022722"/>
    </source>
</evidence>
<gene>
    <name evidence="8" type="primary">vapC</name>
    <name evidence="10" type="ORF">SAMN02745204_02324</name>
</gene>
<comment type="similarity">
    <text evidence="7 8">Belongs to the PINc/VapC protein family.</text>
</comment>
<reference evidence="11" key="1">
    <citation type="submission" date="2016-11" db="EMBL/GenBank/DDBJ databases">
        <authorList>
            <person name="Varghese N."/>
            <person name="Submissions S."/>
        </authorList>
    </citation>
    <scope>NUCLEOTIDE SEQUENCE [LARGE SCALE GENOMIC DNA]</scope>
    <source>
        <strain evidence="11">DSM 14834</strain>
    </source>
</reference>
<comment type="cofactor">
    <cofactor evidence="1 8">
        <name>Mg(2+)</name>
        <dbReference type="ChEBI" id="CHEBI:18420"/>
    </cofactor>
</comment>
<dbReference type="SUPFAM" id="SSF88723">
    <property type="entry name" value="PIN domain-like"/>
    <property type="match status" value="1"/>
</dbReference>
<evidence type="ECO:0000256" key="4">
    <source>
        <dbReference type="ARBA" id="ARBA00022723"/>
    </source>
</evidence>
<dbReference type="PANTHER" id="PTHR33653:SF1">
    <property type="entry name" value="RIBONUCLEASE VAPC2"/>
    <property type="match status" value="1"/>
</dbReference>
<comment type="function">
    <text evidence="8">Toxic component of a toxin-antitoxin (TA) system. An RNase.</text>
</comment>
<feature type="binding site" evidence="8">
    <location>
        <position position="5"/>
    </location>
    <ligand>
        <name>Mg(2+)</name>
        <dbReference type="ChEBI" id="CHEBI:18420"/>
    </ligand>
</feature>
<dbReference type="InterPro" id="IPR050556">
    <property type="entry name" value="Type_II_TA_system_RNase"/>
</dbReference>
<evidence type="ECO:0000256" key="7">
    <source>
        <dbReference type="ARBA" id="ARBA00038093"/>
    </source>
</evidence>
<dbReference type="AlphaFoldDB" id="A0A1M5AZ39"/>
<dbReference type="GO" id="GO:0004540">
    <property type="term" value="F:RNA nuclease activity"/>
    <property type="evidence" value="ECO:0007669"/>
    <property type="project" value="InterPro"/>
</dbReference>
<dbReference type="InterPro" id="IPR029060">
    <property type="entry name" value="PIN-like_dom_sf"/>
</dbReference>
<dbReference type="Pfam" id="PF01850">
    <property type="entry name" value="PIN"/>
    <property type="match status" value="1"/>
</dbReference>
<sequence>MIVLDTNVVSEAMKSEPNPAVRAWLDEQAAETLYLSSVTLAELLFGIGTLPSGRRKDALSKTLDGLLELFGDRVLAFDTDAARHYAELAVAARAAGKGFPTPDGYIAAIARARGFTVATRDVAPFQAAGLNVINPWERHRKASSAARGVAKPG</sequence>
<evidence type="ECO:0000313" key="10">
    <source>
        <dbReference type="EMBL" id="SHF35479.1"/>
    </source>
</evidence>
<name>A0A1M5AZ39_9GAMM</name>
<dbReference type="InterPro" id="IPR002716">
    <property type="entry name" value="PIN_dom"/>
</dbReference>
<dbReference type="HAMAP" id="MF_00265">
    <property type="entry name" value="VapC_Nob1"/>
    <property type="match status" value="1"/>
</dbReference>
<dbReference type="InterPro" id="IPR022907">
    <property type="entry name" value="VapC_family"/>
</dbReference>
<evidence type="ECO:0000256" key="5">
    <source>
        <dbReference type="ARBA" id="ARBA00022801"/>
    </source>
</evidence>
<keyword evidence="2 8" id="KW-1277">Toxin-antitoxin system</keyword>
<dbReference type="EMBL" id="FQUK01000068">
    <property type="protein sequence ID" value="SHF35479.1"/>
    <property type="molecule type" value="Genomic_DNA"/>
</dbReference>
<feature type="binding site" evidence="8">
    <location>
        <position position="103"/>
    </location>
    <ligand>
        <name>Mg(2+)</name>
        <dbReference type="ChEBI" id="CHEBI:18420"/>
    </ligand>
</feature>
<protein>
    <recommendedName>
        <fullName evidence="8">Ribonuclease VapC</fullName>
        <shortName evidence="8">RNase VapC</shortName>
        <ecNumber evidence="8">3.1.-.-</ecNumber>
    </recommendedName>
    <alternativeName>
        <fullName evidence="8">Toxin VapC</fullName>
    </alternativeName>
</protein>
<dbReference type="CDD" id="cd18731">
    <property type="entry name" value="PIN_NgFitB-like"/>
    <property type="match status" value="1"/>
</dbReference>
<evidence type="ECO:0000256" key="2">
    <source>
        <dbReference type="ARBA" id="ARBA00022649"/>
    </source>
</evidence>
<evidence type="ECO:0000256" key="6">
    <source>
        <dbReference type="ARBA" id="ARBA00022842"/>
    </source>
</evidence>
<keyword evidence="3 8" id="KW-0540">Nuclease</keyword>
<dbReference type="Gene3D" id="3.40.50.1010">
    <property type="entry name" value="5'-nuclease"/>
    <property type="match status" value="1"/>
</dbReference>
<proteinExistence type="inferred from homology"/>
<dbReference type="EC" id="3.1.-.-" evidence="8"/>
<evidence type="ECO:0000259" key="9">
    <source>
        <dbReference type="Pfam" id="PF01850"/>
    </source>
</evidence>
<dbReference type="RefSeq" id="WP_072756685.1">
    <property type="nucleotide sequence ID" value="NZ_FQUK01000068.1"/>
</dbReference>
<keyword evidence="6 8" id="KW-0460">Magnesium</keyword>
<dbReference type="OrthoDB" id="9804823at2"/>
<dbReference type="PANTHER" id="PTHR33653">
    <property type="entry name" value="RIBONUCLEASE VAPC2"/>
    <property type="match status" value="1"/>
</dbReference>
<keyword evidence="11" id="KW-1185">Reference proteome</keyword>